<comment type="similarity">
    <text evidence="7">Belongs to the transglycosylase MltG family.</text>
</comment>
<comment type="caution">
    <text evidence="8">The sequence shown here is derived from an EMBL/GenBank/DDBJ whole genome shotgun (WGS) entry which is preliminary data.</text>
</comment>
<dbReference type="RefSeq" id="WP_242286870.1">
    <property type="nucleotide sequence ID" value="NZ_JAKKSL010000002.1"/>
</dbReference>
<dbReference type="Gene3D" id="3.30.160.60">
    <property type="entry name" value="Classic Zinc Finger"/>
    <property type="match status" value="1"/>
</dbReference>
<keyword evidence="6 7" id="KW-0961">Cell wall biogenesis/degradation</keyword>
<dbReference type="PANTHER" id="PTHR30518:SF2">
    <property type="entry name" value="ENDOLYTIC MUREIN TRANSGLYCOSYLASE"/>
    <property type="match status" value="1"/>
</dbReference>
<reference evidence="8" key="1">
    <citation type="submission" date="2022-01" db="EMBL/GenBank/DDBJ databases">
        <title>Colwellia maritima, isolated from seawater.</title>
        <authorList>
            <person name="Kristyanto S."/>
            <person name="Jung J."/>
            <person name="Jeon C.O."/>
        </authorList>
    </citation>
    <scope>NUCLEOTIDE SEQUENCE</scope>
    <source>
        <strain evidence="8">MSW7</strain>
    </source>
</reference>
<dbReference type="Pfam" id="PF02618">
    <property type="entry name" value="YceG"/>
    <property type="match status" value="1"/>
</dbReference>
<dbReference type="InterPro" id="IPR003770">
    <property type="entry name" value="MLTG-like"/>
</dbReference>
<evidence type="ECO:0000256" key="6">
    <source>
        <dbReference type="ARBA" id="ARBA00023316"/>
    </source>
</evidence>
<gene>
    <name evidence="7 8" type="primary">mltG</name>
    <name evidence="8" type="ORF">L3081_14895</name>
</gene>
<dbReference type="EMBL" id="JAKKSL010000002">
    <property type="protein sequence ID" value="MCI2284437.1"/>
    <property type="molecule type" value="Genomic_DNA"/>
</dbReference>
<sequence length="397" mass="44921">MKKFLLLCISSILALSLIFFLLLEKKVNQPLLIAEQQLLTVKQGTSVASFSRALVEKKWLDNRFWLRAYARIHPDKTIIKAGTYQINPSITLQNLLTLVTSGKEYQFSLTIIEGTTFNQLITQLQNQPQLTHTLAKLSVEQISKRLGIEQSNPEGWFFPETYAFTNGTVDIAILKRAYNKMKTTLMDQWQNRAIGLPYETPYQALIMASIIEKETSHIPEQPVIASVFINRLAKNMRLQTDPTVIYGLGDRYQGDIKRVHLKEKTAYNTYRINGLPPTPIALSGLSAIKAALNPDTTDYYYFVSEGNGKHVFSQTLQEHNAAVRDYLKAQKVMIKICVTDIFGKTPALMSIANVINADVIVDPYDGKNMNFTSEAQAYSFFTENIGIDNYKKITINT</sequence>
<feature type="site" description="Important for catalytic activity" evidence="7">
    <location>
        <position position="214"/>
    </location>
</feature>
<keyword evidence="3 7" id="KW-1133">Transmembrane helix</keyword>
<evidence type="ECO:0000256" key="3">
    <source>
        <dbReference type="ARBA" id="ARBA00022989"/>
    </source>
</evidence>
<protein>
    <recommendedName>
        <fullName evidence="7">Endolytic murein transglycosylase</fullName>
        <ecNumber evidence="7">4.2.2.29</ecNumber>
    </recommendedName>
    <alternativeName>
        <fullName evidence="7">Peptidoglycan lytic transglycosylase</fullName>
    </alternativeName>
    <alternativeName>
        <fullName evidence="7">Peptidoglycan polymerization terminase</fullName>
    </alternativeName>
</protein>
<evidence type="ECO:0000256" key="4">
    <source>
        <dbReference type="ARBA" id="ARBA00023136"/>
    </source>
</evidence>
<dbReference type="EC" id="4.2.2.29" evidence="7"/>
<organism evidence="8 9">
    <name type="scientific">Colwellia maritima</name>
    <dbReference type="NCBI Taxonomy" id="2912588"/>
    <lineage>
        <taxon>Bacteria</taxon>
        <taxon>Pseudomonadati</taxon>
        <taxon>Pseudomonadota</taxon>
        <taxon>Gammaproteobacteria</taxon>
        <taxon>Alteromonadales</taxon>
        <taxon>Colwelliaceae</taxon>
        <taxon>Colwellia</taxon>
    </lineage>
</organism>
<evidence type="ECO:0000256" key="5">
    <source>
        <dbReference type="ARBA" id="ARBA00023239"/>
    </source>
</evidence>
<accession>A0ABS9X2G8</accession>
<name>A0ABS9X2G8_9GAMM</name>
<comment type="function">
    <text evidence="7">Functions as a peptidoglycan terminase that cleaves nascent peptidoglycan strands endolytically to terminate their elongation.</text>
</comment>
<evidence type="ECO:0000256" key="7">
    <source>
        <dbReference type="HAMAP-Rule" id="MF_02065"/>
    </source>
</evidence>
<evidence type="ECO:0000256" key="1">
    <source>
        <dbReference type="ARBA" id="ARBA00022475"/>
    </source>
</evidence>
<evidence type="ECO:0000256" key="2">
    <source>
        <dbReference type="ARBA" id="ARBA00022692"/>
    </source>
</evidence>
<dbReference type="PANTHER" id="PTHR30518">
    <property type="entry name" value="ENDOLYTIC MUREIN TRANSGLYCOSYLASE"/>
    <property type="match status" value="1"/>
</dbReference>
<comment type="catalytic activity">
    <reaction evidence="7">
        <text>a peptidoglycan chain = a peptidoglycan chain with N-acetyl-1,6-anhydromuramyl-[peptide] at the reducing end + a peptidoglycan chain with N-acetylglucosamine at the non-reducing end.</text>
        <dbReference type="EC" id="4.2.2.29"/>
    </reaction>
</comment>
<keyword evidence="1 7" id="KW-1003">Cell membrane</keyword>
<keyword evidence="4 7" id="KW-0472">Membrane</keyword>
<keyword evidence="2 7" id="KW-0812">Transmembrane</keyword>
<dbReference type="CDD" id="cd08010">
    <property type="entry name" value="MltG_like"/>
    <property type="match status" value="1"/>
</dbReference>
<dbReference type="HAMAP" id="MF_02065">
    <property type="entry name" value="MltG"/>
    <property type="match status" value="1"/>
</dbReference>
<dbReference type="Proteomes" id="UP001139646">
    <property type="component" value="Unassembled WGS sequence"/>
</dbReference>
<evidence type="ECO:0000313" key="9">
    <source>
        <dbReference type="Proteomes" id="UP001139646"/>
    </source>
</evidence>
<evidence type="ECO:0000313" key="8">
    <source>
        <dbReference type="EMBL" id="MCI2284437.1"/>
    </source>
</evidence>
<dbReference type="NCBIfam" id="TIGR00247">
    <property type="entry name" value="endolytic transglycosylase MltG"/>
    <property type="match status" value="1"/>
</dbReference>
<keyword evidence="5 7" id="KW-0456">Lyase</keyword>
<keyword evidence="7" id="KW-0997">Cell inner membrane</keyword>
<keyword evidence="9" id="KW-1185">Reference proteome</keyword>
<proteinExistence type="inferred from homology"/>
<dbReference type="Gene3D" id="3.30.1490.480">
    <property type="entry name" value="Endolytic murein transglycosylase"/>
    <property type="match status" value="1"/>
</dbReference>